<gene>
    <name evidence="3" type="primary">LOC111017812</name>
</gene>
<proteinExistence type="predicted"/>
<sequence>MKDQKAEQEKIRKDIEELREKLDVILLALEKGKTVADPTTSSNPVHDQQEIPPYPLGYDPPLRLVAEGFMQQNTTYNPLYDILVGQYPPPFVKGTQQIPTNIIFREPEQMMPPPTVLNLGGLLVKTDPVGQSTPSNEKFEVLEERLIAVEGTDVFGNIDASQLCLISGLVILLKFKVPEFEKYDGSSCPKNHLIMYCKNMAAYV</sequence>
<feature type="coiled-coil region" evidence="1">
    <location>
        <begin position="1"/>
        <end position="28"/>
    </location>
</feature>
<keyword evidence="1" id="KW-0175">Coiled coil</keyword>
<evidence type="ECO:0000313" key="3">
    <source>
        <dbReference type="RefSeq" id="XP_022149382.1"/>
    </source>
</evidence>
<keyword evidence="2" id="KW-1185">Reference proteome</keyword>
<dbReference type="Proteomes" id="UP000504603">
    <property type="component" value="Unplaced"/>
</dbReference>
<name>A0A6J1D7T3_MOMCH</name>
<evidence type="ECO:0000256" key="1">
    <source>
        <dbReference type="SAM" id="Coils"/>
    </source>
</evidence>
<dbReference type="GeneID" id="111017812"/>
<accession>A0A6J1D7T3</accession>
<evidence type="ECO:0000313" key="2">
    <source>
        <dbReference type="Proteomes" id="UP000504603"/>
    </source>
</evidence>
<protein>
    <submittedName>
        <fullName evidence="3">Uncharacterized protein LOC111017812</fullName>
    </submittedName>
</protein>
<dbReference type="KEGG" id="mcha:111017812"/>
<dbReference type="RefSeq" id="XP_022149382.1">
    <property type="nucleotide sequence ID" value="XM_022293690.1"/>
</dbReference>
<reference evidence="3" key="1">
    <citation type="submission" date="2025-08" db="UniProtKB">
        <authorList>
            <consortium name="RefSeq"/>
        </authorList>
    </citation>
    <scope>IDENTIFICATION</scope>
    <source>
        <strain evidence="3">OHB3-1</strain>
    </source>
</reference>
<dbReference type="AlphaFoldDB" id="A0A6J1D7T3"/>
<dbReference type="OrthoDB" id="1740800at2759"/>
<organism evidence="2 3">
    <name type="scientific">Momordica charantia</name>
    <name type="common">Bitter gourd</name>
    <name type="synonym">Balsam pear</name>
    <dbReference type="NCBI Taxonomy" id="3673"/>
    <lineage>
        <taxon>Eukaryota</taxon>
        <taxon>Viridiplantae</taxon>
        <taxon>Streptophyta</taxon>
        <taxon>Embryophyta</taxon>
        <taxon>Tracheophyta</taxon>
        <taxon>Spermatophyta</taxon>
        <taxon>Magnoliopsida</taxon>
        <taxon>eudicotyledons</taxon>
        <taxon>Gunneridae</taxon>
        <taxon>Pentapetalae</taxon>
        <taxon>rosids</taxon>
        <taxon>fabids</taxon>
        <taxon>Cucurbitales</taxon>
        <taxon>Cucurbitaceae</taxon>
        <taxon>Momordiceae</taxon>
        <taxon>Momordica</taxon>
    </lineage>
</organism>